<name>A0A1B6LV88_9HEMI</name>
<feature type="region of interest" description="Disordered" evidence="1">
    <location>
        <begin position="33"/>
        <end position="55"/>
    </location>
</feature>
<organism evidence="2">
    <name type="scientific">Graphocephala atropunctata</name>
    <dbReference type="NCBI Taxonomy" id="36148"/>
    <lineage>
        <taxon>Eukaryota</taxon>
        <taxon>Metazoa</taxon>
        <taxon>Ecdysozoa</taxon>
        <taxon>Arthropoda</taxon>
        <taxon>Hexapoda</taxon>
        <taxon>Insecta</taxon>
        <taxon>Pterygota</taxon>
        <taxon>Neoptera</taxon>
        <taxon>Paraneoptera</taxon>
        <taxon>Hemiptera</taxon>
        <taxon>Auchenorrhyncha</taxon>
        <taxon>Membracoidea</taxon>
        <taxon>Cicadellidae</taxon>
        <taxon>Cicadellinae</taxon>
        <taxon>Cicadellini</taxon>
        <taxon>Graphocephala</taxon>
    </lineage>
</organism>
<gene>
    <name evidence="2" type="ORF">g.28030</name>
</gene>
<protein>
    <submittedName>
        <fullName evidence="2">Uncharacterized protein</fullName>
    </submittedName>
</protein>
<sequence length="121" mass="14039">HRELIGRSNELKENISRLKSELAENKMLRASLETENKDLQSELSSTKGSLEESMRKRNELIEEVSNKTKKLNEIEVQMDLMKSYMDGSGHFKKDFKAGMEDSVVKTDLSADIRRKEFEIEE</sequence>
<evidence type="ECO:0000256" key="1">
    <source>
        <dbReference type="SAM" id="MobiDB-lite"/>
    </source>
</evidence>
<dbReference type="AlphaFoldDB" id="A0A1B6LV88"/>
<accession>A0A1B6LV88</accession>
<reference evidence="2" key="1">
    <citation type="submission" date="2015-11" db="EMBL/GenBank/DDBJ databases">
        <title>De novo transcriptome assembly of four potential Pierce s Disease insect vectors from Arizona vineyards.</title>
        <authorList>
            <person name="Tassone E.E."/>
        </authorList>
    </citation>
    <scope>NUCLEOTIDE SEQUENCE</scope>
</reference>
<feature type="non-terminal residue" evidence="2">
    <location>
        <position position="121"/>
    </location>
</feature>
<proteinExistence type="predicted"/>
<feature type="non-terminal residue" evidence="2">
    <location>
        <position position="1"/>
    </location>
</feature>
<dbReference type="Gene3D" id="1.20.5.1700">
    <property type="match status" value="1"/>
</dbReference>
<evidence type="ECO:0000313" key="2">
    <source>
        <dbReference type="EMBL" id="JAT27579.1"/>
    </source>
</evidence>
<dbReference type="EMBL" id="GEBQ01012398">
    <property type="protein sequence ID" value="JAT27579.1"/>
    <property type="molecule type" value="Transcribed_RNA"/>
</dbReference>